<dbReference type="AlphaFoldDB" id="A0AA40RV78"/>
<protein>
    <submittedName>
        <fullName evidence="1">Uncharacterized protein</fullName>
    </submittedName>
</protein>
<dbReference type="EMBL" id="JAAMRD010000020">
    <property type="protein sequence ID" value="MBA1306635.1"/>
    <property type="molecule type" value="Genomic_DNA"/>
</dbReference>
<evidence type="ECO:0000313" key="1">
    <source>
        <dbReference type="EMBL" id="MBA1306635.1"/>
    </source>
</evidence>
<comment type="caution">
    <text evidence="1">The sequence shown here is derived from an EMBL/GenBank/DDBJ whole genome shotgun (WGS) entry which is preliminary data.</text>
</comment>
<name>A0AA40RV78_STUST</name>
<proteinExistence type="predicted"/>
<reference evidence="1" key="1">
    <citation type="submission" date="2020-02" db="EMBL/GenBank/DDBJ databases">
        <title>Synteny-based analysis reveals conserved mechanism for high triclosan tolerance in Pseudomonas, as well as instances of horizontal transfer.</title>
        <authorList>
            <person name="Mcfarland A.G."/>
            <person name="Bertucci H.K."/>
            <person name="Litmann E."/>
            <person name="Shen J."/>
            <person name="Huttenhower C."/>
            <person name="Hartmann E.M."/>
        </authorList>
    </citation>
    <scope>NUCLEOTIDE SEQUENCE</scope>
    <source>
        <strain evidence="1">109A1</strain>
    </source>
</reference>
<organism evidence="1 2">
    <name type="scientific">Stutzerimonas stutzeri</name>
    <name type="common">Pseudomonas stutzeri</name>
    <dbReference type="NCBI Taxonomy" id="316"/>
    <lineage>
        <taxon>Bacteria</taxon>
        <taxon>Pseudomonadati</taxon>
        <taxon>Pseudomonadota</taxon>
        <taxon>Gammaproteobacteria</taxon>
        <taxon>Pseudomonadales</taxon>
        <taxon>Pseudomonadaceae</taxon>
        <taxon>Stutzerimonas</taxon>
    </lineage>
</organism>
<accession>A0AA40RV78</accession>
<evidence type="ECO:0000313" key="2">
    <source>
        <dbReference type="Proteomes" id="UP001138621"/>
    </source>
</evidence>
<sequence length="139" mass="15408">MLVHDGLDVRFVSADASGVFRLSSAGDAELHWPEIFLNFHNGKAVQAKLEPSSGVGFRFEPTWRLDSPDVPAAALNVDNLIAIIRSARAHRTQRFQDETIRVMVALALCDSELLKPVSPVNAWRMLSPEQLIALTSWSK</sequence>
<gene>
    <name evidence="1" type="ORF">G7024_19755</name>
</gene>
<dbReference type="RefSeq" id="WP_181122197.1">
    <property type="nucleotide sequence ID" value="NZ_JAAMRD010000020.1"/>
</dbReference>
<dbReference type="Proteomes" id="UP001138621">
    <property type="component" value="Unassembled WGS sequence"/>
</dbReference>